<evidence type="ECO:0000256" key="1">
    <source>
        <dbReference type="ARBA" id="ARBA00006773"/>
    </source>
</evidence>
<dbReference type="HAMAP" id="MF_01518">
    <property type="entry name" value="Adenine_deamin"/>
    <property type="match status" value="1"/>
</dbReference>
<comment type="catalytic activity">
    <reaction evidence="5 6">
        <text>adenine + H2O + H(+) = hypoxanthine + NH4(+)</text>
        <dbReference type="Rhea" id="RHEA:23688"/>
        <dbReference type="ChEBI" id="CHEBI:15377"/>
        <dbReference type="ChEBI" id="CHEBI:15378"/>
        <dbReference type="ChEBI" id="CHEBI:16708"/>
        <dbReference type="ChEBI" id="CHEBI:17368"/>
        <dbReference type="ChEBI" id="CHEBI:28938"/>
        <dbReference type="EC" id="3.5.4.2"/>
    </reaction>
</comment>
<evidence type="ECO:0000256" key="4">
    <source>
        <dbReference type="ARBA" id="ARBA00023211"/>
    </source>
</evidence>
<dbReference type="NCBIfam" id="TIGR01178">
    <property type="entry name" value="ade"/>
    <property type="match status" value="1"/>
</dbReference>
<keyword evidence="4 6" id="KW-0464">Manganese</keyword>
<dbReference type="SUPFAM" id="SSF51556">
    <property type="entry name" value="Metallo-dependent hydrolases"/>
    <property type="match status" value="1"/>
</dbReference>
<feature type="domain" description="Amidohydrolase-related" evidence="7">
    <location>
        <begin position="42"/>
        <end position="320"/>
    </location>
</feature>
<dbReference type="GO" id="GO:0000034">
    <property type="term" value="F:adenine deaminase activity"/>
    <property type="evidence" value="ECO:0007669"/>
    <property type="project" value="UniProtKB-UniRule"/>
</dbReference>
<dbReference type="EMBL" id="ADMC01000025">
    <property type="protein sequence ID" value="EHP46807.1"/>
    <property type="molecule type" value="Genomic_DNA"/>
</dbReference>
<evidence type="ECO:0000256" key="6">
    <source>
        <dbReference type="HAMAP-Rule" id="MF_01518"/>
    </source>
</evidence>
<evidence type="ECO:0000313" key="9">
    <source>
        <dbReference type="EMBL" id="EHP46807.1"/>
    </source>
</evidence>
<dbReference type="Gene3D" id="2.30.40.10">
    <property type="entry name" value="Urease, subunit C, domain 1"/>
    <property type="match status" value="1"/>
</dbReference>
<dbReference type="STRING" id="742817.HMPREF9449_02424"/>
<dbReference type="Proteomes" id="UP000004892">
    <property type="component" value="Unassembled WGS sequence"/>
</dbReference>
<dbReference type="AlphaFoldDB" id="H1DJ45"/>
<dbReference type="PATRIC" id="fig|742817.3.peg.2595"/>
<evidence type="ECO:0000256" key="2">
    <source>
        <dbReference type="ARBA" id="ARBA00012782"/>
    </source>
</evidence>
<dbReference type="EC" id="3.5.4.2" evidence="2 6"/>
<dbReference type="eggNOG" id="COG1001">
    <property type="taxonomic scope" value="Bacteria"/>
</dbReference>
<evidence type="ECO:0000256" key="3">
    <source>
        <dbReference type="ARBA" id="ARBA00022801"/>
    </source>
</evidence>
<dbReference type="GO" id="GO:0006146">
    <property type="term" value="P:adenine catabolic process"/>
    <property type="evidence" value="ECO:0007669"/>
    <property type="project" value="InterPro"/>
</dbReference>
<feature type="domain" description="Adenine deaminase C-terminal" evidence="8">
    <location>
        <begin position="376"/>
        <end position="540"/>
    </location>
</feature>
<dbReference type="GeneID" id="98069963"/>
<dbReference type="Pfam" id="PF13382">
    <property type="entry name" value="Adenine_deam_C"/>
    <property type="match status" value="1"/>
</dbReference>
<keyword evidence="10" id="KW-1185">Reference proteome</keyword>
<organism evidence="9 10">
    <name type="scientific">Odoribacter laneus YIT 12061</name>
    <dbReference type="NCBI Taxonomy" id="742817"/>
    <lineage>
        <taxon>Bacteria</taxon>
        <taxon>Pseudomonadati</taxon>
        <taxon>Bacteroidota</taxon>
        <taxon>Bacteroidia</taxon>
        <taxon>Bacteroidales</taxon>
        <taxon>Odoribacteraceae</taxon>
        <taxon>Odoribacter</taxon>
    </lineage>
</organism>
<dbReference type="InterPro" id="IPR006680">
    <property type="entry name" value="Amidohydro-rel"/>
</dbReference>
<dbReference type="PANTHER" id="PTHR11113">
    <property type="entry name" value="N-ACETYLGLUCOSAMINE-6-PHOSPHATE DEACETYLASE"/>
    <property type="match status" value="1"/>
</dbReference>
<dbReference type="Pfam" id="PF01979">
    <property type="entry name" value="Amidohydro_1"/>
    <property type="match status" value="1"/>
</dbReference>
<sequence>MRKVEGNIVDVYNREIYPGEILISEEGKIEKIVRNKQTYDCYICPPFIDAHVHIESSMLLPKEFSRLIVTKGTVGIVNDPHEIANVLGEEGIEFMRKNAEEADVKMFFSIPSCVPATPFDAAGGIISAEGVEKLVKTKTFVALSEMMDVPGVLKGDKEVKRKLEIAKENHLKIDGHAPGVRGEDLKNYIAAGITTDHECTTLEEAVEKIERGMKIMIREGSAAKNFEALHPLIRLYPQQIMFCTDDAHPDEIKEKGHIDRIVRMAIEKGYDLFDVLKAASVNTIKHYHLSIGSLKENDTADFVIVKDLKNFQIIATYINGIEKYNFKNSELKGTENRKQDYFVLNRFCHEYLSKKEIQYTLNKGDMPVIQVSDGSLWTEKRVIKNQNDKINFEADTQNDILKIVYINRYRNGKPQIAFIKGVGLKEGAFGSSISHDSHNILAIGCTDEDLMECINEIIRLKGGLVVKNERGLFSLPLPVAGIMSDQTADKVIRNYKELNRELSKNGVTLSSPFMTLAFMSLIVIPELKIGEQGLFDYSQFSFIREKENWNL</sequence>
<comment type="similarity">
    <text evidence="1 6">Belongs to the metallo-dependent hydrolases superfamily. Adenine deaminase family.</text>
</comment>
<accession>H1DJ45</accession>
<evidence type="ECO:0000259" key="8">
    <source>
        <dbReference type="Pfam" id="PF13382"/>
    </source>
</evidence>
<dbReference type="CDD" id="cd01295">
    <property type="entry name" value="AdeC"/>
    <property type="match status" value="1"/>
</dbReference>
<keyword evidence="3 6" id="KW-0378">Hydrolase</keyword>
<evidence type="ECO:0000259" key="7">
    <source>
        <dbReference type="Pfam" id="PF01979"/>
    </source>
</evidence>
<dbReference type="InterPro" id="IPR026912">
    <property type="entry name" value="Adenine_deam_C"/>
</dbReference>
<proteinExistence type="inferred from homology"/>
<gene>
    <name evidence="6" type="primary">ade</name>
    <name evidence="9" type="ORF">HMPREF9449_02424</name>
</gene>
<name>H1DJ45_9BACT</name>
<evidence type="ECO:0000313" key="10">
    <source>
        <dbReference type="Proteomes" id="UP000004892"/>
    </source>
</evidence>
<evidence type="ECO:0000256" key="5">
    <source>
        <dbReference type="ARBA" id="ARBA00047720"/>
    </source>
</evidence>
<dbReference type="HOGENOM" id="CLU_027935_0_0_10"/>
<dbReference type="InterPro" id="IPR032466">
    <property type="entry name" value="Metal_Hydrolase"/>
</dbReference>
<protein>
    <recommendedName>
        <fullName evidence="2 6">Adenine deaminase</fullName>
        <shortName evidence="6">Adenase</shortName>
        <shortName evidence="6">Adenine aminase</shortName>
        <ecNumber evidence="2 6">3.5.4.2</ecNumber>
    </recommendedName>
</protein>
<comment type="caution">
    <text evidence="9">The sequence shown here is derived from an EMBL/GenBank/DDBJ whole genome shotgun (WGS) entry which is preliminary data.</text>
</comment>
<dbReference type="InterPro" id="IPR006679">
    <property type="entry name" value="Adenine_deam"/>
</dbReference>
<dbReference type="Gene3D" id="3.20.20.140">
    <property type="entry name" value="Metal-dependent hydrolases"/>
    <property type="match status" value="1"/>
</dbReference>
<reference evidence="9 10" key="1">
    <citation type="submission" date="2012-01" db="EMBL/GenBank/DDBJ databases">
        <title>The Genome Sequence of Odoribacter laneus YIT 12061.</title>
        <authorList>
            <consortium name="The Broad Institute Genome Sequencing Platform"/>
            <person name="Earl A."/>
            <person name="Ward D."/>
            <person name="Feldgarden M."/>
            <person name="Gevers D."/>
            <person name="Morotomi M."/>
            <person name="Young S.K."/>
            <person name="Zeng Q."/>
            <person name="Gargeya S."/>
            <person name="Fitzgerald M."/>
            <person name="Haas B."/>
            <person name="Abouelleil A."/>
            <person name="Alvarado L."/>
            <person name="Arachchi H.M."/>
            <person name="Berlin A."/>
            <person name="Chapman S.B."/>
            <person name="Gearin G."/>
            <person name="Goldberg J."/>
            <person name="Griggs A."/>
            <person name="Gujja S."/>
            <person name="Hansen M."/>
            <person name="Heiman D."/>
            <person name="Howarth C."/>
            <person name="Larimer J."/>
            <person name="Lui A."/>
            <person name="MacDonald P.J.P."/>
            <person name="McCowen C."/>
            <person name="Montmayeur A."/>
            <person name="Murphy C."/>
            <person name="Neiman D."/>
            <person name="Pearson M."/>
            <person name="Priest M."/>
            <person name="Roberts A."/>
            <person name="Saif S."/>
            <person name="Shea T."/>
            <person name="Sisk P."/>
            <person name="Stolte C."/>
            <person name="Sykes S."/>
            <person name="Wortman J."/>
            <person name="Nusbaum C."/>
            <person name="Birren B."/>
        </authorList>
    </citation>
    <scope>NUCLEOTIDE SEQUENCE [LARGE SCALE GENOMIC DNA]</scope>
    <source>
        <strain evidence="9 10">YIT 12061</strain>
    </source>
</reference>
<dbReference type="InterPro" id="IPR011059">
    <property type="entry name" value="Metal-dep_hydrolase_composite"/>
</dbReference>
<dbReference type="RefSeq" id="WP_009137570.1">
    <property type="nucleotide sequence ID" value="NZ_JH594596.1"/>
</dbReference>
<comment type="cofactor">
    <cofactor evidence="6">
        <name>Mn(2+)</name>
        <dbReference type="ChEBI" id="CHEBI:29035"/>
    </cofactor>
</comment>
<dbReference type="PANTHER" id="PTHR11113:SF2">
    <property type="entry name" value="ADENINE DEAMINASE"/>
    <property type="match status" value="1"/>
</dbReference>